<evidence type="ECO:0000313" key="1">
    <source>
        <dbReference type="EMBL" id="MDH2329299.1"/>
    </source>
</evidence>
<organism evidence="1 2">
    <name type="scientific">Paenibacillus polymyxa</name>
    <name type="common">Bacillus polymyxa</name>
    <dbReference type="NCBI Taxonomy" id="1406"/>
    <lineage>
        <taxon>Bacteria</taxon>
        <taxon>Bacillati</taxon>
        <taxon>Bacillota</taxon>
        <taxon>Bacilli</taxon>
        <taxon>Bacillales</taxon>
        <taxon>Paenibacillaceae</taxon>
        <taxon>Paenibacillus</taxon>
    </lineage>
</organism>
<comment type="caution">
    <text evidence="1">The sequence shown here is derived from an EMBL/GenBank/DDBJ whole genome shotgun (WGS) entry which is preliminary data.</text>
</comment>
<dbReference type="EMBL" id="JARVWT010000001">
    <property type="protein sequence ID" value="MDH2329299.1"/>
    <property type="molecule type" value="Genomic_DNA"/>
</dbReference>
<accession>A0AAP4E8X3</accession>
<dbReference type="RefSeq" id="WP_023988383.1">
    <property type="nucleotide sequence ID" value="NZ_CP011420.1"/>
</dbReference>
<proteinExistence type="predicted"/>
<name>A0AAP4E8X3_PAEPO</name>
<gene>
    <name evidence="1" type="ORF">QDS18_00335</name>
</gene>
<reference evidence="1" key="1">
    <citation type="submission" date="2023-04" db="EMBL/GenBank/DDBJ databases">
        <title>Uncovering the Secrets of Slow-Growing Bacteria in Tropical Savanna Soil through Cultivation and Genomic Analysis.</title>
        <authorList>
            <person name="Goncalves O.S."/>
            <person name="Santana M.F."/>
        </authorList>
    </citation>
    <scope>NUCLEOTIDE SEQUENCE</scope>
    <source>
        <strain evidence="1">ANTI</strain>
    </source>
</reference>
<sequence length="53" mass="6170">MANQLKVWVKKVRNAEPLDWRKGSSSPMKGRTRTSFSSIKEERDYLIAQGWTT</sequence>
<dbReference type="AlphaFoldDB" id="A0AAP4E8X3"/>
<protein>
    <submittedName>
        <fullName evidence="1">Uncharacterized protein</fullName>
    </submittedName>
</protein>
<evidence type="ECO:0000313" key="2">
    <source>
        <dbReference type="Proteomes" id="UP001229409"/>
    </source>
</evidence>
<dbReference type="Proteomes" id="UP001229409">
    <property type="component" value="Unassembled WGS sequence"/>
</dbReference>